<accession>A0AAD5JK27</accession>
<evidence type="ECO:0000256" key="10">
    <source>
        <dbReference type="SAM" id="Phobius"/>
    </source>
</evidence>
<proteinExistence type="predicted"/>
<organism evidence="11 12">
    <name type="scientific">Acer negundo</name>
    <name type="common">Box elder</name>
    <dbReference type="NCBI Taxonomy" id="4023"/>
    <lineage>
        <taxon>Eukaryota</taxon>
        <taxon>Viridiplantae</taxon>
        <taxon>Streptophyta</taxon>
        <taxon>Embryophyta</taxon>
        <taxon>Tracheophyta</taxon>
        <taxon>Spermatophyta</taxon>
        <taxon>Magnoliopsida</taxon>
        <taxon>eudicotyledons</taxon>
        <taxon>Gunneridae</taxon>
        <taxon>Pentapetalae</taxon>
        <taxon>rosids</taxon>
        <taxon>malvids</taxon>
        <taxon>Sapindales</taxon>
        <taxon>Sapindaceae</taxon>
        <taxon>Hippocastanoideae</taxon>
        <taxon>Acereae</taxon>
        <taxon>Acer</taxon>
    </lineage>
</organism>
<evidence type="ECO:0000313" key="11">
    <source>
        <dbReference type="EMBL" id="KAI9195081.1"/>
    </source>
</evidence>
<name>A0AAD5JK27_ACENE</name>
<dbReference type="InterPro" id="IPR029044">
    <property type="entry name" value="Nucleotide-diphossugar_trans"/>
</dbReference>
<dbReference type="EMBL" id="JAJSOW010000003">
    <property type="protein sequence ID" value="KAI9195081.1"/>
    <property type="molecule type" value="Genomic_DNA"/>
</dbReference>
<dbReference type="GO" id="GO:0012505">
    <property type="term" value="C:endomembrane system"/>
    <property type="evidence" value="ECO:0007669"/>
    <property type="project" value="UniProtKB-SubCell"/>
</dbReference>
<sequence length="616" mass="70452">MADPVLLHSRTVQQPRATINKLHILFHLTAILLLLYYRTTNLFYENNVPTLSWSLVTVSELIIAFVWFLSQGFRWLPVSRSVFHEKSPSDVGLPGIDVFVCTADSKKEPTVEVMNTVISALALDYPPEKLSVYLSDDGGSFITLYAIKEAHEFAKSWIPFCRKYGIKTRCPEAYFSLLAEDERLLWSDQFKVEEENIKSKYEIFKKNVENVGEKDENNCGQMDRPPCVEILHDNRNDEENNEDKNKMPTLVYVSRERRPSYPHRYKAGALNALLRVSGILSNAPYLLVLDCDMYCNDPTSARQAMCFHLDPHLSRSLAFVQYPQIFYNVSKNDIYDGQARSAYTIGFSYGCMLESTFTGYLLHCRGWTSVYLYPKRPCFMGCTTIDMKDAMVQLMKWNSELIKVGLSKFSPLTYGVSRMSILQSMCYGYFTLQPLLSVALLLYAIVPQLCFINGTALYPKVSSPWFAVFSVVYLSSLCQHLYEVLSTGGTLRTFWNEQRMWFIKSVSGSLFGCLDAIMKRIGIQKANLRLTNKAVDKEKLEKYEKGRFNFQGAAMFTVPLIILGILNLVCFFGGLRRVILENNIEVMFGQVFLSSFHLLLSYPILQGLIPSKRKKN</sequence>
<dbReference type="Proteomes" id="UP001064489">
    <property type="component" value="Chromosome 1"/>
</dbReference>
<dbReference type="PANTHER" id="PTHR13301">
    <property type="entry name" value="X-BOX TRANSCRIPTION FACTOR-RELATED"/>
    <property type="match status" value="1"/>
</dbReference>
<dbReference type="Gene3D" id="3.90.550.10">
    <property type="entry name" value="Spore Coat Polysaccharide Biosynthesis Protein SpsA, Chain A"/>
    <property type="match status" value="2"/>
</dbReference>
<gene>
    <name evidence="11" type="ORF">LWI28_011434</name>
</gene>
<comment type="subcellular location">
    <subcellularLocation>
        <location evidence="1">Endomembrane system</location>
        <topology evidence="1">Multi-pass membrane protein</topology>
    </subcellularLocation>
</comment>
<keyword evidence="7" id="KW-0961">Cell wall biogenesis/degradation</keyword>
<feature type="binding site" evidence="8">
    <location>
        <position position="137"/>
    </location>
    <ligand>
        <name>UDP-alpha-D-glucose</name>
        <dbReference type="ChEBI" id="CHEBI:58885"/>
    </ligand>
</feature>
<evidence type="ECO:0000256" key="5">
    <source>
        <dbReference type="ARBA" id="ARBA00022989"/>
    </source>
</evidence>
<dbReference type="AlphaFoldDB" id="A0AAD5JK27"/>
<evidence type="ECO:0000256" key="2">
    <source>
        <dbReference type="ARBA" id="ARBA00022676"/>
    </source>
</evidence>
<evidence type="ECO:0000256" key="4">
    <source>
        <dbReference type="ARBA" id="ARBA00022692"/>
    </source>
</evidence>
<evidence type="ECO:0000313" key="12">
    <source>
        <dbReference type="Proteomes" id="UP001064489"/>
    </source>
</evidence>
<feature type="transmembrane region" description="Helical" evidence="10">
    <location>
        <begin position="51"/>
        <end position="70"/>
    </location>
</feature>
<evidence type="ECO:0000256" key="9">
    <source>
        <dbReference type="PIRSR" id="PIRSR605150-3"/>
    </source>
</evidence>
<feature type="binding site" evidence="8">
    <location>
        <position position="107"/>
    </location>
    <ligand>
        <name>UDP-alpha-D-glucose</name>
        <dbReference type="ChEBI" id="CHEBI:58885"/>
    </ligand>
</feature>
<comment type="caution">
    <text evidence="11">The sequence shown here is derived from an EMBL/GenBank/DDBJ whole genome shotgun (WGS) entry which is preliminary data.</text>
</comment>
<keyword evidence="3" id="KW-0808">Transferase</keyword>
<keyword evidence="5 10" id="KW-1133">Transmembrane helix</keyword>
<feature type="binding site" evidence="8">
    <location>
        <position position="108"/>
    </location>
    <ligand>
        <name>UDP-alpha-D-glucose</name>
        <dbReference type="ChEBI" id="CHEBI:58885"/>
    </ligand>
</feature>
<keyword evidence="12" id="KW-1185">Reference proteome</keyword>
<reference evidence="11" key="2">
    <citation type="submission" date="2023-02" db="EMBL/GenBank/DDBJ databases">
        <authorList>
            <person name="Swenson N.G."/>
            <person name="Wegrzyn J.L."/>
            <person name="Mcevoy S.L."/>
        </authorList>
    </citation>
    <scope>NUCLEOTIDE SEQUENCE</scope>
    <source>
        <strain evidence="11">91603</strain>
        <tissue evidence="11">Leaf</tissue>
    </source>
</reference>
<feature type="transmembrane region" description="Helical" evidence="10">
    <location>
        <begin position="587"/>
        <end position="605"/>
    </location>
</feature>
<keyword evidence="4 10" id="KW-0812">Transmembrane</keyword>
<dbReference type="GO" id="GO:0071555">
    <property type="term" value="P:cell wall organization"/>
    <property type="evidence" value="ECO:0007669"/>
    <property type="project" value="UniProtKB-KW"/>
</dbReference>
<feature type="transmembrane region" description="Helical" evidence="10">
    <location>
        <begin position="21"/>
        <end position="39"/>
    </location>
</feature>
<keyword evidence="6 10" id="KW-0472">Membrane</keyword>
<dbReference type="GO" id="GO:0030244">
    <property type="term" value="P:cellulose biosynthetic process"/>
    <property type="evidence" value="ECO:0007669"/>
    <property type="project" value="InterPro"/>
</dbReference>
<evidence type="ECO:0000256" key="1">
    <source>
        <dbReference type="ARBA" id="ARBA00004127"/>
    </source>
</evidence>
<dbReference type="GO" id="GO:0016760">
    <property type="term" value="F:cellulose synthase (UDP-forming) activity"/>
    <property type="evidence" value="ECO:0007669"/>
    <property type="project" value="InterPro"/>
</dbReference>
<protein>
    <recommendedName>
        <fullName evidence="13">Cellulose synthase-like protein G2</fullName>
    </recommendedName>
</protein>
<reference evidence="11" key="1">
    <citation type="journal article" date="2022" name="Plant J.">
        <title>Strategies of tolerance reflected in two North American maple genomes.</title>
        <authorList>
            <person name="McEvoy S.L."/>
            <person name="Sezen U.U."/>
            <person name="Trouern-Trend A."/>
            <person name="McMahon S.M."/>
            <person name="Schaberg P.G."/>
            <person name="Yang J."/>
            <person name="Wegrzyn J.L."/>
            <person name="Swenson N.G."/>
        </authorList>
    </citation>
    <scope>NUCLEOTIDE SEQUENCE</scope>
    <source>
        <strain evidence="11">91603</strain>
    </source>
</reference>
<dbReference type="GO" id="GO:0016020">
    <property type="term" value="C:membrane"/>
    <property type="evidence" value="ECO:0007669"/>
    <property type="project" value="InterPro"/>
</dbReference>
<dbReference type="InterPro" id="IPR005150">
    <property type="entry name" value="Cellulose_synth"/>
</dbReference>
<feature type="binding site" evidence="9">
    <location>
        <position position="290"/>
    </location>
    <ligand>
        <name>Mn(2+)</name>
        <dbReference type="ChEBI" id="CHEBI:29035"/>
    </ligand>
</feature>
<evidence type="ECO:0000256" key="7">
    <source>
        <dbReference type="ARBA" id="ARBA00023316"/>
    </source>
</evidence>
<evidence type="ECO:0008006" key="13">
    <source>
        <dbReference type="Google" id="ProtNLM"/>
    </source>
</evidence>
<feature type="binding site" evidence="9">
    <location>
        <position position="266"/>
    </location>
    <ligand>
        <name>Mn(2+)</name>
        <dbReference type="ChEBI" id="CHEBI:29035"/>
    </ligand>
</feature>
<keyword evidence="2" id="KW-0328">Glycosyltransferase</keyword>
<evidence type="ECO:0000256" key="6">
    <source>
        <dbReference type="ARBA" id="ARBA00023136"/>
    </source>
</evidence>
<dbReference type="SUPFAM" id="SSF53448">
    <property type="entry name" value="Nucleotide-diphospho-sugar transferases"/>
    <property type="match status" value="1"/>
</dbReference>
<dbReference type="Pfam" id="PF03552">
    <property type="entry name" value="Cellulose_synt"/>
    <property type="match status" value="1"/>
</dbReference>
<evidence type="ECO:0000256" key="3">
    <source>
        <dbReference type="ARBA" id="ARBA00022679"/>
    </source>
</evidence>
<feature type="transmembrane region" description="Helical" evidence="10">
    <location>
        <begin position="552"/>
        <end position="575"/>
    </location>
</feature>
<dbReference type="FunFam" id="3.90.550.10:FF:000194">
    <property type="entry name" value="Cellulose synthase-like protein G2 isoform A"/>
    <property type="match status" value="1"/>
</dbReference>
<evidence type="ECO:0000256" key="8">
    <source>
        <dbReference type="PIRSR" id="PIRSR605150-2"/>
    </source>
</evidence>